<keyword evidence="1" id="KW-0732">Signal</keyword>
<evidence type="ECO:0000313" key="2">
    <source>
        <dbReference type="EMBL" id="KAK7072290.1"/>
    </source>
</evidence>
<protein>
    <submittedName>
        <fullName evidence="2">Uncharacterized protein</fullName>
    </submittedName>
</protein>
<gene>
    <name evidence="2" type="ORF">SK128_024964</name>
</gene>
<dbReference type="AlphaFoldDB" id="A0AAN8X533"/>
<organism evidence="2 3">
    <name type="scientific">Halocaridina rubra</name>
    <name type="common">Hawaiian red shrimp</name>
    <dbReference type="NCBI Taxonomy" id="373956"/>
    <lineage>
        <taxon>Eukaryota</taxon>
        <taxon>Metazoa</taxon>
        <taxon>Ecdysozoa</taxon>
        <taxon>Arthropoda</taxon>
        <taxon>Crustacea</taxon>
        <taxon>Multicrustacea</taxon>
        <taxon>Malacostraca</taxon>
        <taxon>Eumalacostraca</taxon>
        <taxon>Eucarida</taxon>
        <taxon>Decapoda</taxon>
        <taxon>Pleocyemata</taxon>
        <taxon>Caridea</taxon>
        <taxon>Atyoidea</taxon>
        <taxon>Atyidae</taxon>
        <taxon>Halocaridina</taxon>
    </lineage>
</organism>
<dbReference type="EMBL" id="JAXCGZ010013562">
    <property type="protein sequence ID" value="KAK7072290.1"/>
    <property type="molecule type" value="Genomic_DNA"/>
</dbReference>
<sequence>MFTSTSALFFRISIIPLVSLFHAKWWQRWDVGKIINIEKEKRRQPVPYINARGDQIIEKKHAMYSNKFAAAEMEDELQAIDREICKLQEELQQMKTYTEDHKRSPLRQCRGRWMLGTNIFRCLSKTDLDSEH</sequence>
<proteinExistence type="predicted"/>
<comment type="caution">
    <text evidence="2">The sequence shown here is derived from an EMBL/GenBank/DDBJ whole genome shotgun (WGS) entry which is preliminary data.</text>
</comment>
<feature type="signal peptide" evidence="1">
    <location>
        <begin position="1"/>
        <end position="23"/>
    </location>
</feature>
<feature type="chain" id="PRO_5043021778" evidence="1">
    <location>
        <begin position="24"/>
        <end position="132"/>
    </location>
</feature>
<evidence type="ECO:0000313" key="3">
    <source>
        <dbReference type="Proteomes" id="UP001381693"/>
    </source>
</evidence>
<evidence type="ECO:0000256" key="1">
    <source>
        <dbReference type="SAM" id="SignalP"/>
    </source>
</evidence>
<dbReference type="Proteomes" id="UP001381693">
    <property type="component" value="Unassembled WGS sequence"/>
</dbReference>
<keyword evidence="3" id="KW-1185">Reference proteome</keyword>
<reference evidence="2 3" key="1">
    <citation type="submission" date="2023-11" db="EMBL/GenBank/DDBJ databases">
        <title>Halocaridina rubra genome assembly.</title>
        <authorList>
            <person name="Smith C."/>
        </authorList>
    </citation>
    <scope>NUCLEOTIDE SEQUENCE [LARGE SCALE GENOMIC DNA]</scope>
    <source>
        <strain evidence="2">EP-1</strain>
        <tissue evidence="2">Whole</tissue>
    </source>
</reference>
<accession>A0AAN8X533</accession>
<name>A0AAN8X533_HALRR</name>